<protein>
    <recommendedName>
        <fullName evidence="9">VPS35 endosomal protein-sorting factor-like</fullName>
    </recommendedName>
</protein>
<keyword evidence="3" id="KW-0813">Transport</keyword>
<gene>
    <name evidence="7" type="primary">RvY_06843</name>
    <name evidence="7" type="synonym">RvY_06843.1</name>
    <name evidence="7" type="ORF">RvY_06843-1</name>
</gene>
<reference evidence="7 8" key="1">
    <citation type="journal article" date="2016" name="Nat. Commun.">
        <title>Extremotolerant tardigrade genome and improved radiotolerance of human cultured cells by tardigrade-unique protein.</title>
        <authorList>
            <person name="Hashimoto T."/>
            <person name="Horikawa D.D."/>
            <person name="Saito Y."/>
            <person name="Kuwahara H."/>
            <person name="Kozuka-Hata H."/>
            <person name="Shin-I T."/>
            <person name="Minakuchi Y."/>
            <person name="Ohishi K."/>
            <person name="Motoyama A."/>
            <person name="Aizu T."/>
            <person name="Enomoto A."/>
            <person name="Kondo K."/>
            <person name="Tanaka S."/>
            <person name="Hara Y."/>
            <person name="Koshikawa S."/>
            <person name="Sagara H."/>
            <person name="Miura T."/>
            <person name="Yokobori S."/>
            <person name="Miyagawa K."/>
            <person name="Suzuki Y."/>
            <person name="Kubo T."/>
            <person name="Oyama M."/>
            <person name="Kohara Y."/>
            <person name="Fujiyama A."/>
            <person name="Arakawa K."/>
            <person name="Katayama T."/>
            <person name="Toyoda A."/>
            <person name="Kunieda T."/>
        </authorList>
    </citation>
    <scope>NUCLEOTIDE SEQUENCE [LARGE SCALE GENOMIC DNA]</scope>
    <source>
        <strain evidence="7 8">YOKOZUNA-1</strain>
    </source>
</reference>
<dbReference type="PANTHER" id="PTHR13673:SF0">
    <property type="entry name" value="VPS35 ENDOSOMAL PROTEIN-SORTING FACTOR-LIKE"/>
    <property type="match status" value="1"/>
</dbReference>
<comment type="subcellular location">
    <subcellularLocation>
        <location evidence="1">Endosome</location>
    </subcellularLocation>
</comment>
<evidence type="ECO:0008006" key="9">
    <source>
        <dbReference type="Google" id="ProtNLM"/>
    </source>
</evidence>
<feature type="region of interest" description="Disordered" evidence="6">
    <location>
        <begin position="21"/>
        <end position="67"/>
    </location>
</feature>
<organism evidence="7 8">
    <name type="scientific">Ramazzottius varieornatus</name>
    <name type="common">Water bear</name>
    <name type="synonym">Tardigrade</name>
    <dbReference type="NCBI Taxonomy" id="947166"/>
    <lineage>
        <taxon>Eukaryota</taxon>
        <taxon>Metazoa</taxon>
        <taxon>Ecdysozoa</taxon>
        <taxon>Tardigrada</taxon>
        <taxon>Eutardigrada</taxon>
        <taxon>Parachela</taxon>
        <taxon>Hypsibioidea</taxon>
        <taxon>Ramazzottiidae</taxon>
        <taxon>Ramazzottius</taxon>
    </lineage>
</organism>
<dbReference type="Proteomes" id="UP000186922">
    <property type="component" value="Unassembled WGS sequence"/>
</dbReference>
<sequence>MDDELVFKWYPKPRNYVREAREHGLQRTPARTHPLASTPKATGVTTNGTTSKPSTAPKPDQTTPQTVTKKTATFVDPLLAMADTAEYPSMPPSFKTPLRKIDGMLTKEELVGPWNIKKEAILTQYTTTEKMTFSSSFLPGEEKVAPIVTARSASVAGKIQSRLESLEQLDNVEVGTVKEVLNLTQQEYIARLDQLHHKLQAAWRDDQRVTALKIAIQLAKLLSDTAPLSFYPSKFVLITEVLETFGQLVHDRIQEKAESGHNDNQNLEFAKETCRNWFFKVASVRELLPRIYIEISLMRCVRFVEPRAADGEMIQRFVKMIRGIGDHLVASYVRCYLARMIGQLAPEMTHQLGFLLEDFANLTAQVRPEVLERSTKAEKFDVSSYWLLHQPALEWITESYGKEMGEQGLETVFSLADKSRNCKGLLLNCALTSFDPLLVTKNPIRICGLIQQNIQEFFPTYMLCRNFGLCLLNGDNDQKERKKVLNEIFPLIIAQKNSTRYISAVEVWTEYAAKFFTAKEVNRILADIIDHLTPDRAYHNCPSALLRILERIVRHLRSFVVLLSMDKFMPFMDMLQQDEVRLKAAKVLLEAFGKYERDDNMDVVVVDGVLFASKILHDSITSLSSQDEKRNAAEVIRGFLRKVDFGLDFEQQLNFYAECRSTFSNLDDVAEYLVRAVNHLAMSVHRIQHGHHTRKTASFVRACIAFNFITIPSLSDVPSQLNLYLESAQVALCNNCLSQADAMIKAAIQLFNATKNELEVYATKLRPASRIAGEFGSQLLSLLLVVPDPPEQGILYLMRGVINTLSSCEDTVRRNLQVQLLAFLSAALQEDYLYHIDGIDSNDRLYGPDPNFFQEIDDISSSILTDLMSTLLCFQKSRQFPQAVKLALDILDTLFAHADLGRSVPVLEVLLEVLRHHGNSCEPKRFQQLKSFVQVRKQTDSIFSTVRID</sequence>
<name>A0A1D1UZZ5_RAMVA</name>
<feature type="compositionally biased region" description="Polar residues" evidence="6">
    <location>
        <begin position="39"/>
        <end position="54"/>
    </location>
</feature>
<keyword evidence="8" id="KW-1185">Reference proteome</keyword>
<dbReference type="PANTHER" id="PTHR13673">
    <property type="entry name" value="ESOPHAGEAL CANCER ASSOCIATED PROTEIN"/>
    <property type="match status" value="1"/>
</dbReference>
<evidence type="ECO:0000256" key="1">
    <source>
        <dbReference type="ARBA" id="ARBA00004177"/>
    </source>
</evidence>
<dbReference type="OrthoDB" id="1734063at2759"/>
<evidence type="ECO:0000313" key="7">
    <source>
        <dbReference type="EMBL" id="GAU95176.1"/>
    </source>
</evidence>
<keyword evidence="4" id="KW-0967">Endosome</keyword>
<dbReference type="EMBL" id="BDGG01000003">
    <property type="protein sequence ID" value="GAU95176.1"/>
    <property type="molecule type" value="Genomic_DNA"/>
</dbReference>
<evidence type="ECO:0000256" key="3">
    <source>
        <dbReference type="ARBA" id="ARBA00022448"/>
    </source>
</evidence>
<dbReference type="GO" id="GO:0015031">
    <property type="term" value="P:protein transport"/>
    <property type="evidence" value="ECO:0007669"/>
    <property type="project" value="UniProtKB-KW"/>
</dbReference>
<dbReference type="AlphaFoldDB" id="A0A1D1UZZ5"/>
<feature type="compositionally biased region" description="Low complexity" evidence="6">
    <location>
        <begin position="57"/>
        <end position="67"/>
    </location>
</feature>
<proteinExistence type="inferred from homology"/>
<dbReference type="GO" id="GO:0005768">
    <property type="term" value="C:endosome"/>
    <property type="evidence" value="ECO:0007669"/>
    <property type="project" value="UniProtKB-SubCell"/>
</dbReference>
<keyword evidence="5" id="KW-0653">Protein transport</keyword>
<dbReference type="GO" id="GO:0032456">
    <property type="term" value="P:endocytic recycling"/>
    <property type="evidence" value="ECO:0007669"/>
    <property type="project" value="InterPro"/>
</dbReference>
<dbReference type="STRING" id="947166.A0A1D1UZZ5"/>
<evidence type="ECO:0000256" key="2">
    <source>
        <dbReference type="ARBA" id="ARBA00010704"/>
    </source>
</evidence>
<accession>A0A1D1UZZ5</accession>
<comment type="caution">
    <text evidence="7">The sequence shown here is derived from an EMBL/GenBank/DDBJ whole genome shotgun (WGS) entry which is preliminary data.</text>
</comment>
<evidence type="ECO:0000256" key="5">
    <source>
        <dbReference type="ARBA" id="ARBA00022927"/>
    </source>
</evidence>
<dbReference type="InterPro" id="IPR029705">
    <property type="entry name" value="VPS35L"/>
</dbReference>
<evidence type="ECO:0000313" key="8">
    <source>
        <dbReference type="Proteomes" id="UP000186922"/>
    </source>
</evidence>
<evidence type="ECO:0000256" key="4">
    <source>
        <dbReference type="ARBA" id="ARBA00022753"/>
    </source>
</evidence>
<evidence type="ECO:0000256" key="6">
    <source>
        <dbReference type="SAM" id="MobiDB-lite"/>
    </source>
</evidence>
<comment type="similarity">
    <text evidence="2">Belongs to the VPS35L family.</text>
</comment>